<dbReference type="InterPro" id="IPR015315">
    <property type="entry name" value="DUF1963"/>
</dbReference>
<dbReference type="EMBL" id="CP157960">
    <property type="protein sequence ID" value="XBT92936.1"/>
    <property type="molecule type" value="Genomic_DNA"/>
</dbReference>
<accession>A0AAU7RS30</accession>
<dbReference type="Pfam" id="PF09234">
    <property type="entry name" value="DUF1963"/>
    <property type="match status" value="1"/>
</dbReference>
<dbReference type="SUPFAM" id="SSF103032">
    <property type="entry name" value="Hypothetical protein YwqG"/>
    <property type="match status" value="1"/>
</dbReference>
<proteinExistence type="predicted"/>
<protein>
    <submittedName>
        <fullName evidence="1">DUF1963 domain-containing protein</fullName>
    </submittedName>
</protein>
<sequence length="288" mass="32477">MLSEAVDRKAAQRSKWSGDMDVLGWLRSIFDFRGRAKDQMASPAEGLPTDFEIQAALHTLKQMVRPAVFGEIGGEKPQKDNRASSWWGGNFLGQQDEVIPVCERSGRLMHPLVQIRVDELPETPSTLSNLALLNIWVDLEDVPLDDVENGKGFVVRTYSAISDLVPIGPGYRESQKLPTFPLLWHSTALEQPSWDDIAFKIPSNVARSSDSKWFFESQYAIEADKYRGTCPVKLGGWPTWIQGENWPDDAELCLQIDSTDKGRFYVGDSGSLYLFRIPDGWAIRSDFY</sequence>
<reference evidence="1" key="1">
    <citation type="submission" date="2024-06" db="EMBL/GenBank/DDBJ databases">
        <authorList>
            <person name="Li T."/>
            <person name="Gao R."/>
        </authorList>
    </citation>
    <scope>NUCLEOTIDE SEQUENCE</scope>
    <source>
        <strain evidence="1">ZPR3</strain>
    </source>
</reference>
<dbReference type="InterPro" id="IPR035948">
    <property type="entry name" value="YwqG-like_sf"/>
</dbReference>
<gene>
    <name evidence="1" type="ORF">ABM479_00165</name>
</gene>
<organism evidence="1">
    <name type="scientific">Rhizobium sp. ZPR3</name>
    <dbReference type="NCBI Taxonomy" id="3158967"/>
    <lineage>
        <taxon>Bacteria</taxon>
        <taxon>Pseudomonadati</taxon>
        <taxon>Pseudomonadota</taxon>
        <taxon>Alphaproteobacteria</taxon>
        <taxon>Hyphomicrobiales</taxon>
        <taxon>Rhizobiaceae</taxon>
        <taxon>Rhizobium/Agrobacterium group</taxon>
        <taxon>Rhizobium</taxon>
    </lineage>
</organism>
<evidence type="ECO:0000313" key="1">
    <source>
        <dbReference type="EMBL" id="XBT92936.1"/>
    </source>
</evidence>
<dbReference type="Gene3D" id="2.30.320.10">
    <property type="entry name" value="YwqG-like"/>
    <property type="match status" value="1"/>
</dbReference>
<dbReference type="RefSeq" id="WP_234910429.1">
    <property type="nucleotide sequence ID" value="NZ_CP157960.1"/>
</dbReference>
<dbReference type="AlphaFoldDB" id="A0AAU7RS30"/>
<name>A0AAU7RS30_9HYPH</name>